<evidence type="ECO:0000256" key="4">
    <source>
        <dbReference type="ARBA" id="ARBA00022771"/>
    </source>
</evidence>
<feature type="compositionally biased region" description="Basic and acidic residues" evidence="9">
    <location>
        <begin position="591"/>
        <end position="610"/>
    </location>
</feature>
<dbReference type="WBParaSite" id="Csp11.Scaffold562.g3950.t2">
    <property type="protein sequence ID" value="Csp11.Scaffold562.g3950.t2"/>
    <property type="gene ID" value="Csp11.Scaffold562.g3950"/>
</dbReference>
<dbReference type="Proteomes" id="UP000095282">
    <property type="component" value="Unplaced"/>
</dbReference>
<feature type="compositionally biased region" description="Basic and acidic residues" evidence="9">
    <location>
        <begin position="565"/>
        <end position="582"/>
    </location>
</feature>
<dbReference type="InterPro" id="IPR047187">
    <property type="entry name" value="SF1_C_Upf1"/>
</dbReference>
<dbReference type="GO" id="GO:0005694">
    <property type="term" value="C:chromosome"/>
    <property type="evidence" value="ECO:0007669"/>
    <property type="project" value="UniProtKB-ARBA"/>
</dbReference>
<dbReference type="GO" id="GO:0008270">
    <property type="term" value="F:zinc ion binding"/>
    <property type="evidence" value="ECO:0007669"/>
    <property type="project" value="UniProtKB-KW"/>
</dbReference>
<feature type="region of interest" description="Disordered" evidence="9">
    <location>
        <begin position="244"/>
        <end position="343"/>
    </location>
</feature>
<feature type="region of interest" description="Disordered" evidence="9">
    <location>
        <begin position="657"/>
        <end position="754"/>
    </location>
</feature>
<evidence type="ECO:0000259" key="10">
    <source>
        <dbReference type="SMART" id="SM00438"/>
    </source>
</evidence>
<name>A0A1I7TA88_9PELO</name>
<dbReference type="InterPro" id="IPR041677">
    <property type="entry name" value="DNA2/NAM7_AAA_11"/>
</dbReference>
<feature type="domain" description="NF-X1-type" evidence="10">
    <location>
        <begin position="1908"/>
        <end position="1930"/>
    </location>
</feature>
<keyword evidence="8" id="KW-0067">ATP-binding</keyword>
<protein>
    <submittedName>
        <fullName evidence="12 13">PI3K/PI4K domain-containing protein</fullName>
    </submittedName>
</protein>
<organism evidence="11 13">
    <name type="scientific">Caenorhabditis tropicalis</name>
    <dbReference type="NCBI Taxonomy" id="1561998"/>
    <lineage>
        <taxon>Eukaryota</taxon>
        <taxon>Metazoa</taxon>
        <taxon>Ecdysozoa</taxon>
        <taxon>Nematoda</taxon>
        <taxon>Chromadorea</taxon>
        <taxon>Rhabditida</taxon>
        <taxon>Rhabditina</taxon>
        <taxon>Rhabditomorpha</taxon>
        <taxon>Rhabditoidea</taxon>
        <taxon>Rhabditidae</taxon>
        <taxon>Peloderinae</taxon>
        <taxon>Caenorhabditis</taxon>
    </lineage>
</organism>
<evidence type="ECO:0000256" key="3">
    <source>
        <dbReference type="ARBA" id="ARBA00022741"/>
    </source>
</evidence>
<evidence type="ECO:0000313" key="13">
    <source>
        <dbReference type="WBParaSite" id="Csp11.Scaffold562.g3950.t2"/>
    </source>
</evidence>
<evidence type="ECO:0000256" key="5">
    <source>
        <dbReference type="ARBA" id="ARBA00022801"/>
    </source>
</evidence>
<feature type="region of interest" description="Disordered" evidence="9">
    <location>
        <begin position="565"/>
        <end position="610"/>
    </location>
</feature>
<evidence type="ECO:0000256" key="7">
    <source>
        <dbReference type="ARBA" id="ARBA00022833"/>
    </source>
</evidence>
<sequence>MASSDDIGGRKLPYQLGEPKYDDDVYRGQRRRPWMCFRVGVSSMEFTQEHFINFITIIRNLIIEAGILIDDDLHVLKITCTEDDYGLLRTELDEGLRKSFKVYPTGVLSIPIVILLLDKYDAAQVDEVSYEYSGRVYFFKMDRTEALELLKSSNLEEIRKECKTFAQLLAATEGLSESIAYQFPLDERHKVFGVVPDDEDDILEETEEQKLLRIQEENQLLTDEEIQHRLKNLRLINEYEEMGPMMGPPGIRPPGLSNQGTSRPKLPTSFGGPSHMPPGLPPPGLSGPPGLSVPRAPPGLSMQKPPGLEALSRPPGILARTPSPLEREESPLSGDFSSPTTSFYEEEKEVVGAHILDYRTIRDAIGTICVQSTSRGVPVIKHMDSMAKSMNGSKIYERFEHPFIDITHNVDLLLLLNYALASKNPDIISSSKQLLRGLFQRGYSVKVRRKFLDHLFASGRWSDEAATLLFELVILYFNTARYKNGFMLSIDTFVPTWRDLCGRYNECDKRMLTQAGVSEREFLNMGRLITHIEKWIKHAEEVNRNGSVGRRMDRTFLDESMIMDSPDHRACSSRDIESRASSDYRGSSASNRREDEYRRAREDEEYRRSAEAKIAREEAEIFRRAQEARRAQEKAEFRRAQESRRDREEEEYIRAREEEEHRRIQESRRAREEEEYRKEQHENRRREEEEKRRRRQEEEDRLEEEYQRRDDERKRQADYDRRRREEMGFRKGGGAVDSDGEYPILDISDQEDDVLPVVEKDTDEKPKQPYKYEEACNDDDYEPMYVKSERMEPPEDFKTLTAVPTMSDYVNPKQPYLRRIQELGVYKSAHHYLDVQFRLLREDLISPMRDGINIYRLNGTCKGNRKPDEPCSDISLFSIEIVDGKQVTEREGTEMRLIWPAQYDIMNLLENDREMKELGLVMLSCDRFVEDFHLGHIQMSMLVNRGCLQLAVHEETRPFQPNKTYQMAQATSYLPSYKHVLQNLKTISPFKPIPFERYLVHGRKHIFRPNFHRHTKTEEQEEEEQRLQKIYTDIRSAAASQRYMDGKAVPKGLDDDNDSYEFSKMNEPKKHQIDLEYLQLREPIYREFIGVDTRGSDQIQINKKWYKISRLLDDFHPTNMDESQRQAFCNTFKHELSLIQGPPGTGKTHIGVEIIKTMLHNRMHWKMTEPILVVCFTNSGLDNLLERVYDMIENDEELSRDNGRPKMIRYGRKCESDYLKRRNVMRYDAHDLYKSLVSEAAQRDQSKAGSLKRKAGADLVLSSYTLYCSRNDILSYLILSRVMDPSHQAEINTFAYEHVDSKGYPLGADEAIACWLLDRDFGKASKLQTKSKKNKFQEMSADSDEEVKECLTVEDSDDEDGDEEMDDEKRLDKLFDKMNLGCTGKDILGLANGSAGDEYYTKGTWEIAHDHRPPEVVLMGKKIKSKGNSNPVDEHINGLVKEIKEMILSTQPLPKHELEDCKYIFSLSRPKRWALYKTWCDAVRSLVVEGLPKQIDSYRLACQRFQAAQDHFDAEIMRLPMIVGATTTGCSRLRPILECVEPRILIVEEAAEVLEAHILSAMISTIEHCVMIGDHKQLRPNPAVHELGVEYGMRISMFERLVERALPYSQLREQHRMNILISDTIVKSAFYDNVVDAENVGLYPDVEGMATNLYFWSHHEQEETPDGVSWLNRREAEMVVVLVRHLLKQNYTTQDIVVLATYAAQRQYMYREYPSIFGSSPDQQLIPVETVDSFQGRERKIAIVSLVRSHRGKQENTGIGFLAVANRICVALTRAQHGMYIIGNGAYIKNNSQLWHKIVERLNRKRLIQYFIRLKCVAHGNEIECLEPSDFKRLSPEGGCLEKCNIVKRCGHICERPCHPKIEIEHMNRCEYPCKMTCSNPKYNHKCAKMCFEDCGSCMCLVEVYLKCGHTVSTPCSRIHLAQCDQLCKQKLQCGHNCPMRCGAECIGAADCKQMVPLELMCGHSKQMRCNELTHGDPNLNCIQQCENMMLTCQHQCKELCGKPCTTECKEMVSVKLPCKHSQDVICSSYEPDCLDLIKCTNPVTKSLSPCGHLEPIPCSKEPTTDLCTRTCTKIIKECNHVCGDRCGNCFLTQNHSCQQRCQIVLDCGHNCSAKCGERCPPCKAYCLNWCTHQGCGAIGERTYARGCSELCVLCTANCSNKCIHRSCTKKCFEECNVKTCIEPCTEKLKCGHACLGMCGEICPKICGTCERARYLECVSTASTQQRVHRLIQIPKCSHIFPAEQLDEHVKKLKEQGAALKCEKCQASMVGILRYAKYCKKFYLDENIKRSKAKVSNIHHSTIEYNLREKIQNCVNELRLVNTNMSDEAHGILLVFHHFIEWISAGAEEYKGKAEQKWRMAFLLDIARCFRAIARMVSMTSKQRISSRKDVPPALDNIILQSFGNQPFFKILEELRKVNEYFGDNGKTFMLGAVLPRLRMHIFKMATYQMVSALIHSLCINKQGVSEQITRTLNSNCYVILNGDDRQNMETKLKIIEDAIISIVPNLSRGQKYLSWADLDVPQL</sequence>
<dbReference type="Gene3D" id="3.40.50.300">
    <property type="entry name" value="P-loop containing nucleotide triphosphate hydrolases"/>
    <property type="match status" value="3"/>
</dbReference>
<dbReference type="InterPro" id="IPR045055">
    <property type="entry name" value="DNA2/NAM7-like"/>
</dbReference>
<evidence type="ECO:0000256" key="6">
    <source>
        <dbReference type="ARBA" id="ARBA00022806"/>
    </source>
</evidence>
<dbReference type="PANTHER" id="PTHR10887">
    <property type="entry name" value="DNA2/NAM7 HELICASE FAMILY"/>
    <property type="match status" value="1"/>
</dbReference>
<accession>A0A1I7TA88</accession>
<dbReference type="GO" id="GO:0005524">
    <property type="term" value="F:ATP binding"/>
    <property type="evidence" value="ECO:0007669"/>
    <property type="project" value="UniProtKB-KW"/>
</dbReference>
<dbReference type="GO" id="GO:0004386">
    <property type="term" value="F:helicase activity"/>
    <property type="evidence" value="ECO:0007669"/>
    <property type="project" value="UniProtKB-KW"/>
</dbReference>
<evidence type="ECO:0000256" key="8">
    <source>
        <dbReference type="ARBA" id="ARBA00022840"/>
    </source>
</evidence>
<dbReference type="CDD" id="cd18808">
    <property type="entry name" value="SF1_C_Upf1"/>
    <property type="match status" value="1"/>
</dbReference>
<keyword evidence="2" id="KW-0677">Repeat</keyword>
<keyword evidence="1" id="KW-0479">Metal-binding</keyword>
<dbReference type="GO" id="GO:0031380">
    <property type="term" value="C:nuclear RNA-directed RNA polymerase complex"/>
    <property type="evidence" value="ECO:0007669"/>
    <property type="project" value="TreeGrafter"/>
</dbReference>
<evidence type="ECO:0000313" key="11">
    <source>
        <dbReference type="Proteomes" id="UP000095282"/>
    </source>
</evidence>
<proteinExistence type="predicted"/>
<dbReference type="SMART" id="SM00438">
    <property type="entry name" value="ZnF_NFX"/>
    <property type="match status" value="4"/>
</dbReference>
<feature type="domain" description="NF-X1-type" evidence="10">
    <location>
        <begin position="1878"/>
        <end position="1900"/>
    </location>
</feature>
<dbReference type="STRING" id="1561998.A0A1I7TA88"/>
<dbReference type="WBParaSite" id="Csp11.Scaffold562.g3950.t1">
    <property type="protein sequence ID" value="Csp11.Scaffold562.g3950.t1"/>
    <property type="gene ID" value="Csp11.Scaffold562.g3950"/>
</dbReference>
<dbReference type="eggNOG" id="KOG1807">
    <property type="taxonomic scope" value="Eukaryota"/>
</dbReference>
<feature type="region of interest" description="Disordered" evidence="9">
    <location>
        <begin position="632"/>
        <end position="651"/>
    </location>
</feature>
<evidence type="ECO:0000256" key="1">
    <source>
        <dbReference type="ARBA" id="ARBA00022723"/>
    </source>
</evidence>
<keyword evidence="11" id="KW-1185">Reference proteome</keyword>
<dbReference type="InterPro" id="IPR000967">
    <property type="entry name" value="Znf_NFX1"/>
</dbReference>
<dbReference type="FunFam" id="3.40.50.300:FF:004103">
    <property type="entry name" value="Zinc finger NFX1-type containing homolog"/>
    <property type="match status" value="1"/>
</dbReference>
<dbReference type="Pfam" id="PF13086">
    <property type="entry name" value="AAA_11"/>
    <property type="match status" value="2"/>
</dbReference>
<evidence type="ECO:0000313" key="12">
    <source>
        <dbReference type="WBParaSite" id="Csp11.Scaffold562.g3950.t1"/>
    </source>
</evidence>
<keyword evidence="4" id="KW-0863">Zinc-finger</keyword>
<feature type="compositionally biased region" description="Basic and acidic residues" evidence="9">
    <location>
        <begin position="657"/>
        <end position="729"/>
    </location>
</feature>
<evidence type="ECO:0000256" key="9">
    <source>
        <dbReference type="SAM" id="MobiDB-lite"/>
    </source>
</evidence>
<dbReference type="InterPro" id="IPR027417">
    <property type="entry name" value="P-loop_NTPase"/>
</dbReference>
<evidence type="ECO:0000256" key="2">
    <source>
        <dbReference type="ARBA" id="ARBA00022737"/>
    </source>
</evidence>
<keyword evidence="7" id="KW-0862">Zinc</keyword>
<keyword evidence="3" id="KW-0547">Nucleotide-binding</keyword>
<dbReference type="InterPro" id="IPR041679">
    <property type="entry name" value="DNA2/NAM7-like_C"/>
</dbReference>
<dbReference type="SUPFAM" id="SSF52540">
    <property type="entry name" value="P-loop containing nucleoside triphosphate hydrolases"/>
    <property type="match status" value="1"/>
</dbReference>
<dbReference type="GO" id="GO:0016787">
    <property type="term" value="F:hydrolase activity"/>
    <property type="evidence" value="ECO:0007669"/>
    <property type="project" value="UniProtKB-KW"/>
</dbReference>
<keyword evidence="5" id="KW-0378">Hydrolase</keyword>
<reference evidence="12 13" key="1">
    <citation type="submission" date="2016-11" db="UniProtKB">
        <authorList>
            <consortium name="WormBaseParasite"/>
        </authorList>
    </citation>
    <scope>IDENTIFICATION</scope>
</reference>
<feature type="domain" description="NF-X1-type" evidence="10">
    <location>
        <begin position="2108"/>
        <end position="2125"/>
    </location>
</feature>
<dbReference type="Pfam" id="PF13087">
    <property type="entry name" value="AAA_12"/>
    <property type="match status" value="1"/>
</dbReference>
<feature type="domain" description="NF-X1-type" evidence="10">
    <location>
        <begin position="1850"/>
        <end position="1876"/>
    </location>
</feature>
<dbReference type="FunFam" id="3.40.50.300:FF:000326">
    <property type="entry name" value="P-loop containing nucleoside triphosphate hydrolase"/>
    <property type="match status" value="1"/>
</dbReference>
<keyword evidence="6" id="KW-0347">Helicase</keyword>
<dbReference type="GO" id="GO:0031048">
    <property type="term" value="P:regulatory ncRNA-mediated heterochromatin formation"/>
    <property type="evidence" value="ECO:0007669"/>
    <property type="project" value="TreeGrafter"/>
</dbReference>
<feature type="compositionally biased region" description="Pro residues" evidence="9">
    <location>
        <begin position="275"/>
        <end position="286"/>
    </location>
</feature>
<dbReference type="PANTHER" id="PTHR10887:SF341">
    <property type="entry name" value="NFX1-TYPE ZINC FINGER-CONTAINING PROTEIN 1"/>
    <property type="match status" value="1"/>
</dbReference>